<dbReference type="InterPro" id="IPR014048">
    <property type="entry name" value="MethylDNA_cys_MeTrfase_DNA-bd"/>
</dbReference>
<dbReference type="SUPFAM" id="SSF46767">
    <property type="entry name" value="Methylated DNA-protein cysteine methyltransferase, C-terminal domain"/>
    <property type="match status" value="1"/>
</dbReference>
<evidence type="ECO:0000256" key="7">
    <source>
        <dbReference type="ARBA" id="ARBA00023204"/>
    </source>
</evidence>
<comment type="catalytic activity">
    <reaction evidence="8">
        <text>a 6-O-methyl-2'-deoxyguanosine in DNA + L-cysteinyl-[protein] = S-methyl-L-cysteinyl-[protein] + a 2'-deoxyguanosine in DNA</text>
        <dbReference type="Rhea" id="RHEA:24000"/>
        <dbReference type="Rhea" id="RHEA-COMP:10131"/>
        <dbReference type="Rhea" id="RHEA-COMP:10132"/>
        <dbReference type="Rhea" id="RHEA-COMP:11367"/>
        <dbReference type="Rhea" id="RHEA-COMP:11368"/>
        <dbReference type="ChEBI" id="CHEBI:29950"/>
        <dbReference type="ChEBI" id="CHEBI:82612"/>
        <dbReference type="ChEBI" id="CHEBI:85445"/>
        <dbReference type="ChEBI" id="CHEBI:85448"/>
        <dbReference type="EC" id="2.1.1.63"/>
    </reaction>
</comment>
<evidence type="ECO:0000313" key="11">
    <source>
        <dbReference type="Proteomes" id="UP000234331"/>
    </source>
</evidence>
<evidence type="ECO:0000256" key="1">
    <source>
        <dbReference type="ARBA" id="ARBA00001286"/>
    </source>
</evidence>
<dbReference type="Gene3D" id="1.10.10.10">
    <property type="entry name" value="Winged helix-like DNA-binding domain superfamily/Winged helix DNA-binding domain"/>
    <property type="match status" value="1"/>
</dbReference>
<keyword evidence="7" id="KW-0234">DNA repair</keyword>
<dbReference type="NCBIfam" id="TIGR00589">
    <property type="entry name" value="ogt"/>
    <property type="match status" value="1"/>
</dbReference>
<dbReference type="CDD" id="cd06445">
    <property type="entry name" value="ATase"/>
    <property type="match status" value="1"/>
</dbReference>
<dbReference type="InterPro" id="IPR036217">
    <property type="entry name" value="MethylDNA_cys_MeTrfase_DNAb"/>
</dbReference>
<dbReference type="PROSITE" id="PS00374">
    <property type="entry name" value="MGMT"/>
    <property type="match status" value="1"/>
</dbReference>
<organism evidence="10 11">
    <name type="scientific">Frankia canadensis</name>
    <dbReference type="NCBI Taxonomy" id="1836972"/>
    <lineage>
        <taxon>Bacteria</taxon>
        <taxon>Bacillati</taxon>
        <taxon>Actinomycetota</taxon>
        <taxon>Actinomycetes</taxon>
        <taxon>Frankiales</taxon>
        <taxon>Frankiaceae</taxon>
        <taxon>Frankia</taxon>
    </lineage>
</organism>
<dbReference type="PANTHER" id="PTHR10815">
    <property type="entry name" value="METHYLATED-DNA--PROTEIN-CYSTEINE METHYLTRANSFERASE"/>
    <property type="match status" value="1"/>
</dbReference>
<keyword evidence="5 10" id="KW-0808">Transferase</keyword>
<evidence type="ECO:0000256" key="5">
    <source>
        <dbReference type="ARBA" id="ARBA00022679"/>
    </source>
</evidence>
<protein>
    <recommendedName>
        <fullName evidence="3">methylated-DNA--[protein]-cysteine S-methyltransferase</fullName>
        <ecNumber evidence="3">2.1.1.63</ecNumber>
    </recommendedName>
</protein>
<dbReference type="EMBL" id="FZMO01000263">
    <property type="protein sequence ID" value="SNQ49469.1"/>
    <property type="molecule type" value="Genomic_DNA"/>
</dbReference>
<dbReference type="GO" id="GO:0032259">
    <property type="term" value="P:methylation"/>
    <property type="evidence" value="ECO:0007669"/>
    <property type="project" value="UniProtKB-KW"/>
</dbReference>
<evidence type="ECO:0000256" key="8">
    <source>
        <dbReference type="ARBA" id="ARBA00049348"/>
    </source>
</evidence>
<dbReference type="Pfam" id="PF01035">
    <property type="entry name" value="DNA_binding_1"/>
    <property type="match status" value="1"/>
</dbReference>
<proteinExistence type="inferred from homology"/>
<dbReference type="InterPro" id="IPR036388">
    <property type="entry name" value="WH-like_DNA-bd_sf"/>
</dbReference>
<evidence type="ECO:0000256" key="4">
    <source>
        <dbReference type="ARBA" id="ARBA00022603"/>
    </source>
</evidence>
<reference evidence="10 11" key="1">
    <citation type="submission" date="2017-06" db="EMBL/GenBank/DDBJ databases">
        <authorList>
            <person name="Kim H.J."/>
            <person name="Triplett B.A."/>
        </authorList>
    </citation>
    <scope>NUCLEOTIDE SEQUENCE [LARGE SCALE GENOMIC DNA]</scope>
    <source>
        <strain evidence="10">FRACA_ARgP5</strain>
    </source>
</reference>
<comment type="catalytic activity">
    <reaction evidence="1">
        <text>a 4-O-methyl-thymidine in DNA + L-cysteinyl-[protein] = a thymidine in DNA + S-methyl-L-cysteinyl-[protein]</text>
        <dbReference type="Rhea" id="RHEA:53428"/>
        <dbReference type="Rhea" id="RHEA-COMP:10131"/>
        <dbReference type="Rhea" id="RHEA-COMP:10132"/>
        <dbReference type="Rhea" id="RHEA-COMP:13555"/>
        <dbReference type="Rhea" id="RHEA-COMP:13556"/>
        <dbReference type="ChEBI" id="CHEBI:29950"/>
        <dbReference type="ChEBI" id="CHEBI:82612"/>
        <dbReference type="ChEBI" id="CHEBI:137386"/>
        <dbReference type="ChEBI" id="CHEBI:137387"/>
        <dbReference type="EC" id="2.1.1.63"/>
    </reaction>
</comment>
<keyword evidence="6" id="KW-0227">DNA damage</keyword>
<dbReference type="EC" id="2.1.1.63" evidence="3"/>
<evidence type="ECO:0000256" key="3">
    <source>
        <dbReference type="ARBA" id="ARBA00011918"/>
    </source>
</evidence>
<dbReference type="FunFam" id="1.10.10.10:FF:000214">
    <property type="entry name" value="Methylated-DNA--protein-cysteine methyltransferase"/>
    <property type="match status" value="1"/>
</dbReference>
<dbReference type="GO" id="GO:0006281">
    <property type="term" value="P:DNA repair"/>
    <property type="evidence" value="ECO:0007669"/>
    <property type="project" value="UniProtKB-KW"/>
</dbReference>
<dbReference type="OrthoDB" id="9811249at2"/>
<name>A0A2I2KUX4_9ACTN</name>
<dbReference type="InterPro" id="IPR036631">
    <property type="entry name" value="MGMT_N_sf"/>
</dbReference>
<dbReference type="Proteomes" id="UP000234331">
    <property type="component" value="Unassembled WGS sequence"/>
</dbReference>
<keyword evidence="4 10" id="KW-0489">Methyltransferase</keyword>
<dbReference type="SUPFAM" id="SSF53155">
    <property type="entry name" value="Methylated DNA-protein cysteine methyltransferase domain"/>
    <property type="match status" value="1"/>
</dbReference>
<evidence type="ECO:0000259" key="9">
    <source>
        <dbReference type="Pfam" id="PF01035"/>
    </source>
</evidence>
<feature type="domain" description="Methylated-DNA-[protein]-cysteine S-methyltransferase DNA binding" evidence="9">
    <location>
        <begin position="109"/>
        <end position="190"/>
    </location>
</feature>
<sequence length="200" mass="19493">MAGGGTALFDTAVGRCGVAWGADGLVAVALPAGTDAATLALLRRDVVAASPGTGPADASCDGASGDGAAGAAGGPPAEVAEAIARMIGLLDGVPDDLADVRVDLTGVPAFHRRVYEVARAIPPGRTLTYGEVAAQLGIPGAAQAVGRALGRNPVPIVVPCHRVLAAGGAMGGFSAPGGIGTKRRMLVIEGAMTPAPPTLF</sequence>
<accession>A0A2I2KUX4</accession>
<evidence type="ECO:0000256" key="6">
    <source>
        <dbReference type="ARBA" id="ARBA00022763"/>
    </source>
</evidence>
<gene>
    <name evidence="10" type="ORF">FRACA_3350004</name>
</gene>
<keyword evidence="11" id="KW-1185">Reference proteome</keyword>
<dbReference type="PANTHER" id="PTHR10815:SF5">
    <property type="entry name" value="METHYLATED-DNA--PROTEIN-CYSTEINE METHYLTRANSFERASE"/>
    <property type="match status" value="1"/>
</dbReference>
<dbReference type="InterPro" id="IPR001497">
    <property type="entry name" value="MethylDNA_cys_MeTrfase_AS"/>
</dbReference>
<comment type="similarity">
    <text evidence="2">Belongs to the MGMT family.</text>
</comment>
<dbReference type="AlphaFoldDB" id="A0A2I2KUX4"/>
<dbReference type="GO" id="GO:0003908">
    <property type="term" value="F:methylated-DNA-[protein]-cysteine S-methyltransferase activity"/>
    <property type="evidence" value="ECO:0007669"/>
    <property type="project" value="UniProtKB-EC"/>
</dbReference>
<dbReference type="RefSeq" id="WP_101832950.1">
    <property type="nucleotide sequence ID" value="NZ_FZMO01000263.1"/>
</dbReference>
<evidence type="ECO:0000256" key="2">
    <source>
        <dbReference type="ARBA" id="ARBA00008711"/>
    </source>
</evidence>
<evidence type="ECO:0000313" key="10">
    <source>
        <dbReference type="EMBL" id="SNQ49469.1"/>
    </source>
</evidence>